<dbReference type="Proteomes" id="UP001484535">
    <property type="component" value="Unassembled WGS sequence"/>
</dbReference>
<dbReference type="InterPro" id="IPR011986">
    <property type="entry name" value="Xdiol_dOase_LigA"/>
</dbReference>
<dbReference type="Pfam" id="PF07746">
    <property type="entry name" value="LigA"/>
    <property type="match status" value="1"/>
</dbReference>
<dbReference type="EC" id="1.13.11.8" evidence="2"/>
<dbReference type="GO" id="GO:0018579">
    <property type="term" value="F:protocatechuate 4,5-dioxygenase activity"/>
    <property type="evidence" value="ECO:0007669"/>
    <property type="project" value="UniProtKB-EC"/>
</dbReference>
<dbReference type="CDD" id="cd07924">
    <property type="entry name" value="PCA_45_Doxase_A"/>
    <property type="match status" value="1"/>
</dbReference>
<evidence type="ECO:0000259" key="1">
    <source>
        <dbReference type="Pfam" id="PF07746"/>
    </source>
</evidence>
<dbReference type="NCBIfam" id="TIGR02792">
    <property type="entry name" value="PCA_ligA"/>
    <property type="match status" value="1"/>
</dbReference>
<dbReference type="InterPro" id="IPR014159">
    <property type="entry name" value="PCA_LigA"/>
</dbReference>
<dbReference type="NCBIfam" id="NF009917">
    <property type="entry name" value="PRK13377.1"/>
    <property type="match status" value="1"/>
</dbReference>
<evidence type="ECO:0000313" key="2">
    <source>
        <dbReference type="EMBL" id="MEN7537896.1"/>
    </source>
</evidence>
<dbReference type="Gene3D" id="1.10.700.10">
    <property type="entry name" value="Dioxygenase LigAB, LigA subunit"/>
    <property type="match status" value="1"/>
</dbReference>
<name>A0ABV0CZ44_9SPHN</name>
<protein>
    <submittedName>
        <fullName evidence="2">Protocatechuate 4,5-dioxygenase subunit alpha</fullName>
        <ecNumber evidence="2">1.13.11.8</ecNumber>
    </submittedName>
</protein>
<feature type="domain" description="Extradiol ring-cleavage dioxygenase LigAB LigA subunit" evidence="1">
    <location>
        <begin position="38"/>
        <end position="123"/>
    </location>
</feature>
<keyword evidence="3" id="KW-1185">Reference proteome</keyword>
<keyword evidence="2" id="KW-0560">Oxidoreductase</keyword>
<reference evidence="2 3" key="1">
    <citation type="submission" date="2024-05" db="EMBL/GenBank/DDBJ databases">
        <authorList>
            <person name="Park S."/>
        </authorList>
    </citation>
    <scope>NUCLEOTIDE SEQUENCE [LARGE SCALE GENOMIC DNA]</scope>
    <source>
        <strain evidence="2 3">DGU5</strain>
    </source>
</reference>
<comment type="caution">
    <text evidence="2">The sequence shown here is derived from an EMBL/GenBank/DDBJ whole genome shotgun (WGS) entry which is preliminary data.</text>
</comment>
<dbReference type="SUPFAM" id="SSF48076">
    <property type="entry name" value="LigA subunit of an aromatic-ring-opening dioxygenase LigAB"/>
    <property type="match status" value="1"/>
</dbReference>
<gene>
    <name evidence="2" type="primary">ligA</name>
    <name evidence="2" type="ORF">ABDJ38_12005</name>
</gene>
<sequence length="140" mass="16041">MTEKKKDRINIHEYLAEFDDIPGTRVFTAQRARKGYWLNQFAMSLMKAENRERFKADEKAYLDEWNLTDEAKQAVLDRDYNAMIDCGGNVYYLSKLFSTDGKSFQFAAGSMTGMTQEDYAKMMIDGGRAPQGVRSIKGGY</sequence>
<accession>A0ABV0CZ44</accession>
<evidence type="ECO:0000313" key="3">
    <source>
        <dbReference type="Proteomes" id="UP001484535"/>
    </source>
</evidence>
<organism evidence="2 3">
    <name type="scientific">Aurantiacibacter flavus</name>
    <dbReference type="NCBI Taxonomy" id="3145232"/>
    <lineage>
        <taxon>Bacteria</taxon>
        <taxon>Pseudomonadati</taxon>
        <taxon>Pseudomonadota</taxon>
        <taxon>Alphaproteobacteria</taxon>
        <taxon>Sphingomonadales</taxon>
        <taxon>Erythrobacteraceae</taxon>
        <taxon>Aurantiacibacter</taxon>
    </lineage>
</organism>
<dbReference type="EMBL" id="JBDLBR010000004">
    <property type="protein sequence ID" value="MEN7537896.1"/>
    <property type="molecule type" value="Genomic_DNA"/>
</dbReference>
<dbReference type="RefSeq" id="WP_346785354.1">
    <property type="nucleotide sequence ID" value="NZ_JBDLBR010000004.1"/>
</dbReference>
<dbReference type="InterPro" id="IPR036622">
    <property type="entry name" value="LigA_sf"/>
</dbReference>
<proteinExistence type="predicted"/>